<evidence type="ECO:0000256" key="2">
    <source>
        <dbReference type="ARBA" id="ARBA00004435"/>
    </source>
</evidence>
<evidence type="ECO:0000256" key="17">
    <source>
        <dbReference type="ARBA" id="ARBA00077916"/>
    </source>
</evidence>
<evidence type="ECO:0000256" key="12">
    <source>
        <dbReference type="ARBA" id="ARBA00023180"/>
    </source>
</evidence>
<dbReference type="GO" id="GO:0016324">
    <property type="term" value="C:apical plasma membrane"/>
    <property type="evidence" value="ECO:0007669"/>
    <property type="project" value="UniProtKB-SubCell"/>
</dbReference>
<evidence type="ECO:0000313" key="20">
    <source>
        <dbReference type="EMBL" id="PNJ42367.1"/>
    </source>
</evidence>
<evidence type="ECO:0000256" key="9">
    <source>
        <dbReference type="ARBA" id="ARBA00022989"/>
    </source>
</evidence>
<evidence type="ECO:0000256" key="11">
    <source>
        <dbReference type="ARBA" id="ARBA00023157"/>
    </source>
</evidence>
<keyword evidence="5" id="KW-1003">Cell membrane</keyword>
<feature type="region of interest" description="Disordered" evidence="18">
    <location>
        <begin position="321"/>
        <end position="408"/>
    </location>
</feature>
<feature type="compositionally biased region" description="Polar residues" evidence="18">
    <location>
        <begin position="333"/>
        <end position="344"/>
    </location>
</feature>
<accession>H2P364</accession>
<comment type="subunit">
    <text evidence="15">Interacts with MAGI1 at tight junctions, forms a tripartite complex with NPHS1. Interacts with LNX1 isoform 2 via its PDZ 2 domain, it may also interact with other isoforms containing this domain.</text>
</comment>
<keyword evidence="9" id="KW-1133">Transmembrane helix</keyword>
<evidence type="ECO:0000256" key="16">
    <source>
        <dbReference type="ARBA" id="ARBA00067287"/>
    </source>
</evidence>
<reference evidence="20" key="2">
    <citation type="submission" date="2017-12" db="EMBL/GenBank/DDBJ databases">
        <title>High-resolution comparative analysis of great ape genomes.</title>
        <authorList>
            <person name="Pollen A."/>
            <person name="Hastie A."/>
            <person name="Hormozdiari F."/>
            <person name="Dougherty M."/>
            <person name="Liu R."/>
            <person name="Chaisson M."/>
            <person name="Hoppe E."/>
            <person name="Hill C."/>
            <person name="Pang A."/>
            <person name="Hillier L."/>
            <person name="Baker C."/>
            <person name="Armstrong J."/>
            <person name="Shendure J."/>
            <person name="Paten B."/>
            <person name="Wilson R."/>
            <person name="Chao H."/>
            <person name="Schneider V."/>
            <person name="Ventura M."/>
            <person name="Kronenberg Z."/>
            <person name="Murali S."/>
            <person name="Gordon D."/>
            <person name="Cantsilieris S."/>
            <person name="Munson K."/>
            <person name="Nelson B."/>
            <person name="Raja A."/>
            <person name="Underwood J."/>
            <person name="Diekhans M."/>
            <person name="Fiddes I."/>
            <person name="Haussler D."/>
            <person name="Eichler E."/>
        </authorList>
    </citation>
    <scope>NUCLEOTIDE SEQUENCE [LARGE SCALE GENOMIC DNA]</scope>
    <source>
        <strain evidence="20">Susie</strain>
    </source>
</reference>
<keyword evidence="10" id="KW-0472">Membrane</keyword>
<gene>
    <name evidence="21" type="primary">IGSF5</name>
    <name evidence="20" type="ORF">CR201_G0029312</name>
</gene>
<dbReference type="PROSITE" id="PS50835">
    <property type="entry name" value="IG_LIKE"/>
    <property type="match status" value="2"/>
</dbReference>
<dbReference type="PANTHER" id="PTHR44991">
    <property type="entry name" value="IMMUNOGLOBULIN SUPERFAMILY MEMBER 5"/>
    <property type="match status" value="1"/>
</dbReference>
<dbReference type="InterPro" id="IPR013783">
    <property type="entry name" value="Ig-like_fold"/>
</dbReference>
<evidence type="ECO:0000256" key="18">
    <source>
        <dbReference type="SAM" id="MobiDB-lite"/>
    </source>
</evidence>
<dbReference type="FunFam" id="2.60.40.10:FF:001261">
    <property type="entry name" value="immunoglobulin superfamily member 5"/>
    <property type="match status" value="1"/>
</dbReference>
<dbReference type="InterPro" id="IPR007110">
    <property type="entry name" value="Ig-like_dom"/>
</dbReference>
<feature type="compositionally biased region" description="Polar residues" evidence="18">
    <location>
        <begin position="390"/>
        <end position="408"/>
    </location>
</feature>
<evidence type="ECO:0000256" key="1">
    <source>
        <dbReference type="ARBA" id="ARBA00004247"/>
    </source>
</evidence>
<dbReference type="SUPFAM" id="SSF48726">
    <property type="entry name" value="Immunoglobulin"/>
    <property type="match status" value="2"/>
</dbReference>
<dbReference type="EMBL" id="NDHI03003466">
    <property type="protein sequence ID" value="PNJ42367.1"/>
    <property type="molecule type" value="Genomic_DNA"/>
</dbReference>
<evidence type="ECO:0000256" key="14">
    <source>
        <dbReference type="ARBA" id="ARBA00059983"/>
    </source>
</evidence>
<evidence type="ECO:0000256" key="10">
    <source>
        <dbReference type="ARBA" id="ARBA00023136"/>
    </source>
</evidence>
<dbReference type="AlphaFoldDB" id="H2P364"/>
<dbReference type="InterPro" id="IPR013098">
    <property type="entry name" value="Ig_I-set"/>
</dbReference>
<dbReference type="HOGENOM" id="CLU_063888_1_0_1"/>
<evidence type="ECO:0000256" key="6">
    <source>
        <dbReference type="ARBA" id="ARBA00022692"/>
    </source>
</evidence>
<dbReference type="eggNOG" id="ENOG502S015">
    <property type="taxonomic scope" value="Eukaryota"/>
</dbReference>
<evidence type="ECO:0000256" key="5">
    <source>
        <dbReference type="ARBA" id="ARBA00022475"/>
    </source>
</evidence>
<name>H2P364_PONAB</name>
<reference evidence="21" key="3">
    <citation type="submission" date="2025-05" db="UniProtKB">
        <authorList>
            <consortium name="Ensembl"/>
        </authorList>
    </citation>
    <scope>IDENTIFICATION</scope>
</reference>
<evidence type="ECO:0000256" key="15">
    <source>
        <dbReference type="ARBA" id="ARBA00062474"/>
    </source>
</evidence>
<accession>A0A2J8UAR5</accession>
<dbReference type="OMA" id="HSSYYFV"/>
<keyword evidence="6" id="KW-0812">Transmembrane</keyword>
<organism evidence="21 22">
    <name type="scientific">Pongo abelii</name>
    <name type="common">Sumatran orangutan</name>
    <name type="synonym">Pongo pygmaeus abelii</name>
    <dbReference type="NCBI Taxonomy" id="9601"/>
    <lineage>
        <taxon>Eukaryota</taxon>
        <taxon>Metazoa</taxon>
        <taxon>Chordata</taxon>
        <taxon>Craniata</taxon>
        <taxon>Vertebrata</taxon>
        <taxon>Euteleostomi</taxon>
        <taxon>Mammalia</taxon>
        <taxon>Eutheria</taxon>
        <taxon>Euarchontoglires</taxon>
        <taxon>Primates</taxon>
        <taxon>Haplorrhini</taxon>
        <taxon>Catarrhini</taxon>
        <taxon>Hominidae</taxon>
        <taxon>Pongo</taxon>
    </lineage>
</organism>
<dbReference type="Gene3D" id="2.60.40.10">
    <property type="entry name" value="Immunoglobulins"/>
    <property type="match status" value="2"/>
</dbReference>
<evidence type="ECO:0000256" key="3">
    <source>
        <dbReference type="ARBA" id="ARBA00008637"/>
    </source>
</evidence>
<feature type="domain" description="Ig-like" evidence="19">
    <location>
        <begin position="153"/>
        <end position="231"/>
    </location>
</feature>
<dbReference type="FunFam" id="2.60.40.10:FF:001503">
    <property type="entry name" value="Immunoglobulin superfamily member 5"/>
    <property type="match status" value="1"/>
</dbReference>
<dbReference type="GO" id="GO:0098609">
    <property type="term" value="P:cell-cell adhesion"/>
    <property type="evidence" value="ECO:0007669"/>
    <property type="project" value="TreeGrafter"/>
</dbReference>
<dbReference type="Proteomes" id="UP000001595">
    <property type="component" value="Chromosome 21"/>
</dbReference>
<keyword evidence="11" id="KW-1015">Disulfide bond</keyword>
<evidence type="ECO:0000256" key="8">
    <source>
        <dbReference type="ARBA" id="ARBA00022949"/>
    </source>
</evidence>
<dbReference type="Ensembl" id="ENSPPYT00000013271.2">
    <property type="protein sequence ID" value="ENSPPYP00000012758.2"/>
    <property type="gene ID" value="ENSPPYG00000011430.2"/>
</dbReference>
<feature type="compositionally biased region" description="Basic and acidic residues" evidence="18">
    <location>
        <begin position="321"/>
        <end position="332"/>
    </location>
</feature>
<dbReference type="GO" id="GO:0005923">
    <property type="term" value="C:bicellular tight junction"/>
    <property type="evidence" value="ECO:0007669"/>
    <property type="project" value="UniProtKB-SubCell"/>
</dbReference>
<sequence>MGQKERSTADTLLDLEGWKSAAGLRRWQTAVVDSSGSGNEVIEGPRNATVLKGSQARFNCTVSQGWKLIMWALNDMVVLSIRPMEPIITNDRFTSQRYDQGRNFTSEMIIHNVEPSDSGNIRCSLQNSRLHGSAYLTVQVMGELFIPNVNLVVAENEPYKVTCRASHWTRLPDISWELGLLVSHSSYYFVPEPSDLQSAVSILALTPQSNGTLTCVATWKSLKARKSATVNLTVIRRPQDTGGSINIPGILSSLPSLGFSLPTWGKVGLGLAGTMLLTLTCALTIRCCCCRCRRYCGCNCCCRCCFCCRRKRGFRIQFQRKSEEEKTNKQTDTESGNENSGYNSDEQKTTETASLPPKSCESSDPEQRNSSCGPPRQGADQCPPRPASHPQASFNPASLEKVSNTTVV</sequence>
<protein>
    <recommendedName>
        <fullName evidence="16">Immunoglobulin superfamily member 5</fullName>
    </recommendedName>
    <alternativeName>
        <fullName evidence="17">Junctional adhesion molecule 4</fullName>
    </alternativeName>
</protein>
<feature type="domain" description="Ig-like" evidence="19">
    <location>
        <begin position="39"/>
        <end position="139"/>
    </location>
</feature>
<evidence type="ECO:0000313" key="22">
    <source>
        <dbReference type="Proteomes" id="UP000001595"/>
    </source>
</evidence>
<evidence type="ECO:0000256" key="4">
    <source>
        <dbReference type="ARBA" id="ARBA00022427"/>
    </source>
</evidence>
<dbReference type="GeneTree" id="ENSGT00940000163947"/>
<comment type="subcellular location">
    <subcellularLocation>
        <location evidence="1">Apical cell membrane</location>
        <topology evidence="1">Single-pass type I membrane protein</topology>
    </subcellularLocation>
    <subcellularLocation>
        <location evidence="2">Cell junction</location>
        <location evidence="2">Tight junction</location>
    </subcellularLocation>
</comment>
<dbReference type="InterPro" id="IPR036179">
    <property type="entry name" value="Ig-like_dom_sf"/>
</dbReference>
<keyword evidence="13" id="KW-0393">Immunoglobulin domain</keyword>
<dbReference type="InterPro" id="IPR003599">
    <property type="entry name" value="Ig_sub"/>
</dbReference>
<keyword evidence="4" id="KW-0796">Tight junction</keyword>
<keyword evidence="22" id="KW-1185">Reference proteome</keyword>
<evidence type="ECO:0000313" key="21">
    <source>
        <dbReference type="Ensembl" id="ENSPPYP00000012758.2"/>
    </source>
</evidence>
<comment type="similarity">
    <text evidence="3">Belongs to the immunoglobulin superfamily.</text>
</comment>
<comment type="function">
    <text evidence="14">Provides, together with MAGI1, an adhesion machinery at tight junctions, which may regulate the permeability of kidney glomerulus and small intestinal epithelial cells. Mediates calcium-independent homophilic cell adhesion. In testis, it may function as a cell adhesion molecule rather than a tight-junction protein. It may participate in the adhesion between spermatogonia-spermatogonia, spermatogonia-Sertoli cells, and Sertoli cells-Sertoli cells.</text>
</comment>
<proteinExistence type="inferred from homology"/>
<dbReference type="GO" id="GO:0009986">
    <property type="term" value="C:cell surface"/>
    <property type="evidence" value="ECO:0007669"/>
    <property type="project" value="TreeGrafter"/>
</dbReference>
<dbReference type="SMART" id="SM00409">
    <property type="entry name" value="IG"/>
    <property type="match status" value="2"/>
</dbReference>
<evidence type="ECO:0000256" key="7">
    <source>
        <dbReference type="ARBA" id="ARBA00022737"/>
    </source>
</evidence>
<keyword evidence="8" id="KW-0965">Cell junction</keyword>
<keyword evidence="7" id="KW-0677">Repeat</keyword>
<reference evidence="21 22" key="1">
    <citation type="submission" date="2008-02" db="EMBL/GenBank/DDBJ databases">
        <title>A 6x draft sequence assembly of the Pongo pygmaeus abelii genome.</title>
        <authorList>
            <person name="Wilson R.K."/>
            <person name="Mardis E."/>
        </authorList>
    </citation>
    <scope>NUCLEOTIDE SEQUENCE [LARGE SCALE GENOMIC DNA]</scope>
</reference>
<evidence type="ECO:0000256" key="13">
    <source>
        <dbReference type="ARBA" id="ARBA00023319"/>
    </source>
</evidence>
<evidence type="ECO:0000259" key="19">
    <source>
        <dbReference type="PROSITE" id="PS50835"/>
    </source>
</evidence>
<dbReference type="STRING" id="9601.ENSPPYP00000012758"/>
<keyword evidence="12" id="KW-0325">Glycoprotein</keyword>
<dbReference type="Pfam" id="PF07679">
    <property type="entry name" value="I-set"/>
    <property type="match status" value="1"/>
</dbReference>
<dbReference type="PANTHER" id="PTHR44991:SF1">
    <property type="entry name" value="IMMUNOGLOBULIN SUPERFAMILY MEMBER 5"/>
    <property type="match status" value="1"/>
</dbReference>